<evidence type="ECO:0000313" key="2">
    <source>
        <dbReference type="Proteomes" id="UP001057402"/>
    </source>
</evidence>
<gene>
    <name evidence="1" type="ORF">MLD38_004857</name>
</gene>
<sequence length="131" mass="14032">MERFARGGNPSKTCHRSEENEEGNSALELTLGPPGCKKKGNLGTRHFLSLATTTTTTPTTTCPSPYLKEEKEEDGGESSIVPPPLPTAVQKSQKSPSAFCWALTKLLDNDSGVLRLLSPVGLLYGRTGETL</sequence>
<comment type="caution">
    <text evidence="1">The sequence shown here is derived from an EMBL/GenBank/DDBJ whole genome shotgun (WGS) entry which is preliminary data.</text>
</comment>
<proteinExistence type="predicted"/>
<dbReference type="EMBL" id="CM042881">
    <property type="protein sequence ID" value="KAI4386988.1"/>
    <property type="molecule type" value="Genomic_DNA"/>
</dbReference>
<name>A0ACB9SBY5_9MYRT</name>
<reference evidence="2" key="1">
    <citation type="journal article" date="2023" name="Front. Plant Sci.">
        <title>Chromosomal-level genome assembly of Melastoma candidum provides insights into trichome evolution.</title>
        <authorList>
            <person name="Zhong Y."/>
            <person name="Wu W."/>
            <person name="Sun C."/>
            <person name="Zou P."/>
            <person name="Liu Y."/>
            <person name="Dai S."/>
            <person name="Zhou R."/>
        </authorList>
    </citation>
    <scope>NUCLEOTIDE SEQUENCE [LARGE SCALE GENOMIC DNA]</scope>
</reference>
<protein>
    <submittedName>
        <fullName evidence="1">Uncharacterized protein</fullName>
    </submittedName>
</protein>
<accession>A0ACB9SBY5</accession>
<dbReference type="Proteomes" id="UP001057402">
    <property type="component" value="Chromosome 2"/>
</dbReference>
<keyword evidence="2" id="KW-1185">Reference proteome</keyword>
<organism evidence="1 2">
    <name type="scientific">Melastoma candidum</name>
    <dbReference type="NCBI Taxonomy" id="119954"/>
    <lineage>
        <taxon>Eukaryota</taxon>
        <taxon>Viridiplantae</taxon>
        <taxon>Streptophyta</taxon>
        <taxon>Embryophyta</taxon>
        <taxon>Tracheophyta</taxon>
        <taxon>Spermatophyta</taxon>
        <taxon>Magnoliopsida</taxon>
        <taxon>eudicotyledons</taxon>
        <taxon>Gunneridae</taxon>
        <taxon>Pentapetalae</taxon>
        <taxon>rosids</taxon>
        <taxon>malvids</taxon>
        <taxon>Myrtales</taxon>
        <taxon>Melastomataceae</taxon>
        <taxon>Melastomatoideae</taxon>
        <taxon>Melastomateae</taxon>
        <taxon>Melastoma</taxon>
    </lineage>
</organism>
<evidence type="ECO:0000313" key="1">
    <source>
        <dbReference type="EMBL" id="KAI4386988.1"/>
    </source>
</evidence>